<evidence type="ECO:0000256" key="6">
    <source>
        <dbReference type="ARBA" id="ARBA00050776"/>
    </source>
</evidence>
<reference evidence="8 9" key="1">
    <citation type="submission" date="2014-05" db="EMBL/GenBank/DDBJ databases">
        <title>Genome Sequence of Flavobacterium sp. EM1321.</title>
        <authorList>
            <person name="Shin S.-K."/>
            <person name="Yi H."/>
        </authorList>
    </citation>
    <scope>NUCLEOTIDE SEQUENCE [LARGE SCALE GENOMIC DNA]</scope>
    <source>
        <strain evidence="8 9">EM1321</strain>
    </source>
</reference>
<comment type="cofactor">
    <cofactor evidence="1">
        <name>pyridoxal 5'-phosphate</name>
        <dbReference type="ChEBI" id="CHEBI:597326"/>
    </cofactor>
</comment>
<protein>
    <recommendedName>
        <fullName evidence="3">cysteine desulfurase</fullName>
        <ecNumber evidence="3">2.8.1.7</ecNumber>
    </recommendedName>
</protein>
<dbReference type="GO" id="GO:0031071">
    <property type="term" value="F:cysteine desulfurase activity"/>
    <property type="evidence" value="ECO:0007669"/>
    <property type="project" value="UniProtKB-EC"/>
</dbReference>
<dbReference type="EC" id="2.8.1.7" evidence="3"/>
<evidence type="ECO:0000256" key="5">
    <source>
        <dbReference type="ARBA" id="ARBA00022898"/>
    </source>
</evidence>
<dbReference type="InterPro" id="IPR015424">
    <property type="entry name" value="PyrdxlP-dep_Trfase"/>
</dbReference>
<evidence type="ECO:0000256" key="2">
    <source>
        <dbReference type="ARBA" id="ARBA00010447"/>
    </source>
</evidence>
<dbReference type="SUPFAM" id="SSF53383">
    <property type="entry name" value="PLP-dependent transferases"/>
    <property type="match status" value="1"/>
</dbReference>
<evidence type="ECO:0000256" key="4">
    <source>
        <dbReference type="ARBA" id="ARBA00022679"/>
    </source>
</evidence>
<dbReference type="STRING" id="1492738.FEM21_11090"/>
<dbReference type="InterPro" id="IPR015422">
    <property type="entry name" value="PyrdxlP-dep_Trfase_small"/>
</dbReference>
<dbReference type="InterPro" id="IPR015421">
    <property type="entry name" value="PyrdxlP-dep_Trfase_major"/>
</dbReference>
<comment type="caution">
    <text evidence="8">The sequence shown here is derived from an EMBL/GenBank/DDBJ whole genome shotgun (WGS) entry which is preliminary data.</text>
</comment>
<comment type="catalytic activity">
    <reaction evidence="6">
        <text>(sulfur carrier)-H + L-cysteine = (sulfur carrier)-SH + L-alanine</text>
        <dbReference type="Rhea" id="RHEA:43892"/>
        <dbReference type="Rhea" id="RHEA-COMP:14737"/>
        <dbReference type="Rhea" id="RHEA-COMP:14739"/>
        <dbReference type="ChEBI" id="CHEBI:29917"/>
        <dbReference type="ChEBI" id="CHEBI:35235"/>
        <dbReference type="ChEBI" id="CHEBI:57972"/>
        <dbReference type="ChEBI" id="CHEBI:64428"/>
        <dbReference type="EC" id="2.8.1.7"/>
    </reaction>
</comment>
<dbReference type="Proteomes" id="UP000027064">
    <property type="component" value="Unassembled WGS sequence"/>
</dbReference>
<dbReference type="InterPro" id="IPR000192">
    <property type="entry name" value="Aminotrans_V_dom"/>
</dbReference>
<dbReference type="Pfam" id="PF00266">
    <property type="entry name" value="Aminotran_5"/>
    <property type="match status" value="1"/>
</dbReference>
<dbReference type="Gene3D" id="3.40.640.10">
    <property type="entry name" value="Type I PLP-dependent aspartate aminotransferase-like (Major domain)"/>
    <property type="match status" value="1"/>
</dbReference>
<name>A0A066WTN0_9FLAO</name>
<dbReference type="InterPro" id="IPR010970">
    <property type="entry name" value="Cys_dSase_SufS"/>
</dbReference>
<organism evidence="8 9">
    <name type="scientific">Flavobacterium seoulense</name>
    <dbReference type="NCBI Taxonomy" id="1492738"/>
    <lineage>
        <taxon>Bacteria</taxon>
        <taxon>Pseudomonadati</taxon>
        <taxon>Bacteroidota</taxon>
        <taxon>Flavobacteriia</taxon>
        <taxon>Flavobacteriales</taxon>
        <taxon>Flavobacteriaceae</taxon>
        <taxon>Flavobacterium</taxon>
    </lineage>
</organism>
<dbReference type="NCBIfam" id="TIGR01979">
    <property type="entry name" value="sufS"/>
    <property type="match status" value="1"/>
</dbReference>
<dbReference type="PANTHER" id="PTHR43586">
    <property type="entry name" value="CYSTEINE DESULFURASE"/>
    <property type="match status" value="1"/>
</dbReference>
<evidence type="ECO:0000256" key="1">
    <source>
        <dbReference type="ARBA" id="ARBA00001933"/>
    </source>
</evidence>
<comment type="similarity">
    <text evidence="2">Belongs to the class-V pyridoxal-phosphate-dependent aminotransferase family. Csd subfamily.</text>
</comment>
<evidence type="ECO:0000259" key="7">
    <source>
        <dbReference type="Pfam" id="PF00266"/>
    </source>
</evidence>
<dbReference type="AlphaFoldDB" id="A0A066WTN0"/>
<sequence length="671" mass="72625">MSTNINTPTGLPNIADLEKLANELFSALPNEFPKEISLSPNASEHPRATKIAETLLGAANLGGVNAVLPVNNHDTLPVKAGFAPSVSSVQTPPALGGFGASPSVKQYGKSPAFGGYSNAFSDPAIENISQLNDLDFNVNKGFASAPVAGNGASPSGIQNGNNVNIESPQTGFNDVNLNNSSSHQPIQLNQNYLPFEFEHTSFEAELKNALEALNTSFGIPSLVTTPNIIDTPNSYYFLNENPFGFDSKKANVAPVNHHEFQGFGGINFNAHVVKKDFPILRETVNGKPLIWFDNAATTQKPQSVIDRIAYFYEHENSNIHRAAHELAARASDAYEAAREKVKVFLNAKSVNEIVFVRGATEGINLVAQSWGDQNLVAGDEIVVSNLEHHANIVPWKRLADKKGLKLRVIPVDDSGQILLDEYAKLLNSKTKLVAFTQVSNALGTVTPAKQMVEMAHAVGAKVLLDGAQSVSHMKVDVQYLNADWLVFSGHKLFGPTGIGALYGKEDLLNETQPYQSGGNMIQDVTFEEIKYHKAPNRFEAGTGNIADAIGLGAAIDYVSKIGIEVIGQYEHYLLEYATNLLKQIPGVRLIGTAAHKASVLSFNLQGFTNDEVGQALNKEGVAVRTGHHCAQPILRRMGVETCVRPSLAFYNTTQDVDVFIETLWKLKSGKK</sequence>
<dbReference type="Gene3D" id="3.90.1150.10">
    <property type="entry name" value="Aspartate Aminotransferase, domain 1"/>
    <property type="match status" value="1"/>
</dbReference>
<evidence type="ECO:0000313" key="9">
    <source>
        <dbReference type="Proteomes" id="UP000027064"/>
    </source>
</evidence>
<keyword evidence="5" id="KW-0663">Pyridoxal phosphate</keyword>
<feature type="domain" description="Aminotransferase class V" evidence="7">
    <location>
        <begin position="290"/>
        <end position="659"/>
    </location>
</feature>
<dbReference type="EMBL" id="JNCA01000009">
    <property type="protein sequence ID" value="KDN55918.1"/>
    <property type="molecule type" value="Genomic_DNA"/>
</dbReference>
<dbReference type="eggNOG" id="COG0520">
    <property type="taxonomic scope" value="Bacteria"/>
</dbReference>
<dbReference type="PANTHER" id="PTHR43586:SF8">
    <property type="entry name" value="CYSTEINE DESULFURASE 1, CHLOROPLASTIC"/>
    <property type="match status" value="1"/>
</dbReference>
<dbReference type="PATRIC" id="fig|1492738.3.peg.1101"/>
<gene>
    <name evidence="8" type="ORF">FEM21_11090</name>
</gene>
<dbReference type="GO" id="GO:0030170">
    <property type="term" value="F:pyridoxal phosphate binding"/>
    <property type="evidence" value="ECO:0007669"/>
    <property type="project" value="InterPro"/>
</dbReference>
<dbReference type="GO" id="GO:0006534">
    <property type="term" value="P:cysteine metabolic process"/>
    <property type="evidence" value="ECO:0007669"/>
    <property type="project" value="InterPro"/>
</dbReference>
<accession>A0A066WTN0</accession>
<keyword evidence="9" id="KW-1185">Reference proteome</keyword>
<dbReference type="OrthoDB" id="9804366at2"/>
<evidence type="ECO:0000313" key="8">
    <source>
        <dbReference type="EMBL" id="KDN55918.1"/>
    </source>
</evidence>
<evidence type="ECO:0000256" key="3">
    <source>
        <dbReference type="ARBA" id="ARBA00012239"/>
    </source>
</evidence>
<keyword evidence="4 8" id="KW-0808">Transferase</keyword>
<dbReference type="NCBIfam" id="NF041166">
    <property type="entry name" value="f2_encap_cargo1"/>
    <property type="match status" value="1"/>
</dbReference>
<dbReference type="CDD" id="cd06453">
    <property type="entry name" value="SufS_like"/>
    <property type="match status" value="1"/>
</dbReference>
<dbReference type="RefSeq" id="WP_035658713.1">
    <property type="nucleotide sequence ID" value="NZ_JNCA01000009.1"/>
</dbReference>
<proteinExistence type="inferred from homology"/>